<feature type="non-terminal residue" evidence="2">
    <location>
        <position position="1"/>
    </location>
</feature>
<dbReference type="EMBL" id="JXTC01000349">
    <property type="protein sequence ID" value="PON62215.1"/>
    <property type="molecule type" value="Genomic_DNA"/>
</dbReference>
<dbReference type="AlphaFoldDB" id="A0A2P5CMI9"/>
<proteinExistence type="predicted"/>
<keyword evidence="1" id="KW-0472">Membrane</keyword>
<evidence type="ECO:0000256" key="1">
    <source>
        <dbReference type="SAM" id="Phobius"/>
    </source>
</evidence>
<keyword evidence="3" id="KW-1185">Reference proteome</keyword>
<name>A0A2P5CMI9_TREOI</name>
<dbReference type="OrthoDB" id="1925209at2759"/>
<evidence type="ECO:0000313" key="3">
    <source>
        <dbReference type="Proteomes" id="UP000237000"/>
    </source>
</evidence>
<dbReference type="InParanoid" id="A0A2P5CMI9"/>
<sequence>YPGMAQNLVLKVSTSSFLIVLVIALAIILVSQANELTETQSSLHLQDISAGPNATVIPIAGIAGKLWTFAQFGTVFVTDDPIYNRNAGPKLCPDRAVTRHIRDVGTEGRT</sequence>
<gene>
    <name evidence="2" type="ORF">TorRG33x02_279890</name>
</gene>
<keyword evidence="1" id="KW-0812">Transmembrane</keyword>
<keyword evidence="1" id="KW-1133">Transmembrane helix</keyword>
<feature type="transmembrane region" description="Helical" evidence="1">
    <location>
        <begin position="12"/>
        <end position="30"/>
    </location>
</feature>
<reference evidence="3" key="1">
    <citation type="submission" date="2016-06" db="EMBL/GenBank/DDBJ databases">
        <title>Parallel loss of symbiosis genes in relatives of nitrogen-fixing non-legume Parasponia.</title>
        <authorList>
            <person name="Van Velzen R."/>
            <person name="Holmer R."/>
            <person name="Bu F."/>
            <person name="Rutten L."/>
            <person name="Van Zeijl A."/>
            <person name="Liu W."/>
            <person name="Santuari L."/>
            <person name="Cao Q."/>
            <person name="Sharma T."/>
            <person name="Shen D."/>
            <person name="Roswanjaya Y."/>
            <person name="Wardhani T."/>
            <person name="Kalhor M.S."/>
            <person name="Jansen J."/>
            <person name="Van den Hoogen J."/>
            <person name="Gungor B."/>
            <person name="Hartog M."/>
            <person name="Hontelez J."/>
            <person name="Verver J."/>
            <person name="Yang W.-C."/>
            <person name="Schijlen E."/>
            <person name="Repin R."/>
            <person name="Schilthuizen M."/>
            <person name="Schranz E."/>
            <person name="Heidstra R."/>
            <person name="Miyata K."/>
            <person name="Fedorova E."/>
            <person name="Kohlen W."/>
            <person name="Bisseling T."/>
            <person name="Smit S."/>
            <person name="Geurts R."/>
        </authorList>
    </citation>
    <scope>NUCLEOTIDE SEQUENCE [LARGE SCALE GENOMIC DNA]</scope>
    <source>
        <strain evidence="3">cv. RG33-2</strain>
    </source>
</reference>
<evidence type="ECO:0000313" key="2">
    <source>
        <dbReference type="EMBL" id="PON62215.1"/>
    </source>
</evidence>
<accession>A0A2P5CMI9</accession>
<dbReference type="Proteomes" id="UP000237000">
    <property type="component" value="Unassembled WGS sequence"/>
</dbReference>
<comment type="caution">
    <text evidence="2">The sequence shown here is derived from an EMBL/GenBank/DDBJ whole genome shotgun (WGS) entry which is preliminary data.</text>
</comment>
<protein>
    <submittedName>
        <fullName evidence="2">Uncharacterized protein</fullName>
    </submittedName>
</protein>
<organism evidence="2 3">
    <name type="scientific">Trema orientale</name>
    <name type="common">Charcoal tree</name>
    <name type="synonym">Celtis orientalis</name>
    <dbReference type="NCBI Taxonomy" id="63057"/>
    <lineage>
        <taxon>Eukaryota</taxon>
        <taxon>Viridiplantae</taxon>
        <taxon>Streptophyta</taxon>
        <taxon>Embryophyta</taxon>
        <taxon>Tracheophyta</taxon>
        <taxon>Spermatophyta</taxon>
        <taxon>Magnoliopsida</taxon>
        <taxon>eudicotyledons</taxon>
        <taxon>Gunneridae</taxon>
        <taxon>Pentapetalae</taxon>
        <taxon>rosids</taxon>
        <taxon>fabids</taxon>
        <taxon>Rosales</taxon>
        <taxon>Cannabaceae</taxon>
        <taxon>Trema</taxon>
    </lineage>
</organism>